<keyword evidence="2" id="KW-1185">Reference proteome</keyword>
<protein>
    <submittedName>
        <fullName evidence="1">Uncharacterized protein</fullName>
    </submittedName>
</protein>
<dbReference type="Proteomes" id="UP000828941">
    <property type="component" value="Chromosome 2"/>
</dbReference>
<evidence type="ECO:0000313" key="2">
    <source>
        <dbReference type="Proteomes" id="UP000828941"/>
    </source>
</evidence>
<organism evidence="1 2">
    <name type="scientific">Bauhinia variegata</name>
    <name type="common">Purple orchid tree</name>
    <name type="synonym">Phanera variegata</name>
    <dbReference type="NCBI Taxonomy" id="167791"/>
    <lineage>
        <taxon>Eukaryota</taxon>
        <taxon>Viridiplantae</taxon>
        <taxon>Streptophyta</taxon>
        <taxon>Embryophyta</taxon>
        <taxon>Tracheophyta</taxon>
        <taxon>Spermatophyta</taxon>
        <taxon>Magnoliopsida</taxon>
        <taxon>eudicotyledons</taxon>
        <taxon>Gunneridae</taxon>
        <taxon>Pentapetalae</taxon>
        <taxon>rosids</taxon>
        <taxon>fabids</taxon>
        <taxon>Fabales</taxon>
        <taxon>Fabaceae</taxon>
        <taxon>Cercidoideae</taxon>
        <taxon>Cercideae</taxon>
        <taxon>Bauhiniinae</taxon>
        <taxon>Bauhinia</taxon>
    </lineage>
</organism>
<reference evidence="1 2" key="1">
    <citation type="journal article" date="2022" name="DNA Res.">
        <title>Chromosomal-level genome assembly of the orchid tree Bauhinia variegata (Leguminosae; Cercidoideae) supports the allotetraploid origin hypothesis of Bauhinia.</title>
        <authorList>
            <person name="Zhong Y."/>
            <person name="Chen Y."/>
            <person name="Zheng D."/>
            <person name="Pang J."/>
            <person name="Liu Y."/>
            <person name="Luo S."/>
            <person name="Meng S."/>
            <person name="Qian L."/>
            <person name="Wei D."/>
            <person name="Dai S."/>
            <person name="Zhou R."/>
        </authorList>
    </citation>
    <scope>NUCLEOTIDE SEQUENCE [LARGE SCALE GENOMIC DNA]</scope>
    <source>
        <strain evidence="1">BV-YZ2020</strain>
    </source>
</reference>
<comment type="caution">
    <text evidence="1">The sequence shown here is derived from an EMBL/GenBank/DDBJ whole genome shotgun (WGS) entry which is preliminary data.</text>
</comment>
<gene>
    <name evidence="1" type="ORF">L6164_002436</name>
</gene>
<proteinExistence type="predicted"/>
<name>A0ACB9PYS2_BAUVA</name>
<evidence type="ECO:0000313" key="1">
    <source>
        <dbReference type="EMBL" id="KAI4353490.1"/>
    </source>
</evidence>
<dbReference type="EMBL" id="CM039427">
    <property type="protein sequence ID" value="KAI4353490.1"/>
    <property type="molecule type" value="Genomic_DNA"/>
</dbReference>
<sequence>MEDDEMGFGQSINLEAKPMRRRGGRRKRDCSSSKGHSIKYSVGNRREIAYALQMQRSSPSPPCIAESEAEIPLIGKVSNFEIDMPMFSGAQYCYSLLEAMPLPEPIWSTTSPCVLAEPPAAPNSEASMEFEWAENQASLHSWWLEFLKSLDGNMGSEKLNCSFLESNIVVDNAKVLNHESPFVDGIDDSCCADDWLMIPSMDKDLGDMVMP</sequence>
<accession>A0ACB9PYS2</accession>